<name>A0A8J4U296_CLAMG</name>
<evidence type="ECO:0000256" key="1">
    <source>
        <dbReference type="SAM" id="MobiDB-lite"/>
    </source>
</evidence>
<sequence>VLCDSSPLPARCEEPVLVRAAVSERQREPVPEQPVRVLLAPVPPHLPHPEEKLLEARVRAGGEALPHTLPAVLLHHRPAQVRHHRPVRAAPAAPGHPA</sequence>
<feature type="region of interest" description="Disordered" evidence="1">
    <location>
        <begin position="79"/>
        <end position="98"/>
    </location>
</feature>
<gene>
    <name evidence="2" type="primary">maf-2</name>
    <name evidence="2" type="ORF">DAT39_020800</name>
</gene>
<dbReference type="AlphaFoldDB" id="A0A8J4U296"/>
<keyword evidence="3" id="KW-1185">Reference proteome</keyword>
<feature type="compositionally biased region" description="Low complexity" evidence="1">
    <location>
        <begin position="88"/>
        <end position="98"/>
    </location>
</feature>
<protein>
    <submittedName>
        <fullName evidence="2">Maf-like protein</fullName>
    </submittedName>
</protein>
<dbReference type="Proteomes" id="UP000727407">
    <property type="component" value="Unassembled WGS sequence"/>
</dbReference>
<reference evidence="2" key="1">
    <citation type="submission" date="2020-07" db="EMBL/GenBank/DDBJ databases">
        <title>Clarias magur genome sequencing, assembly and annotation.</title>
        <authorList>
            <person name="Kushwaha B."/>
            <person name="Kumar R."/>
            <person name="Das P."/>
            <person name="Joshi C.G."/>
            <person name="Kumar D."/>
            <person name="Nagpure N.S."/>
            <person name="Pandey M."/>
            <person name="Agarwal S."/>
            <person name="Srivastava S."/>
            <person name="Singh M."/>
            <person name="Sahoo L."/>
            <person name="Jayasankar P."/>
            <person name="Meher P.K."/>
            <person name="Koringa P.G."/>
            <person name="Iquebal M.A."/>
            <person name="Das S.P."/>
            <person name="Bit A."/>
            <person name="Patnaik S."/>
            <person name="Patel N."/>
            <person name="Shah T.M."/>
            <person name="Hinsu A."/>
            <person name="Jena J.K."/>
        </authorList>
    </citation>
    <scope>NUCLEOTIDE SEQUENCE</scope>
    <source>
        <strain evidence="2">CIFAMagur01</strain>
        <tissue evidence="2">Testis</tissue>
    </source>
</reference>
<accession>A0A8J4U296</accession>
<dbReference type="EMBL" id="QNUK01000802">
    <property type="protein sequence ID" value="KAF5889505.1"/>
    <property type="molecule type" value="Genomic_DNA"/>
</dbReference>
<organism evidence="2 3">
    <name type="scientific">Clarias magur</name>
    <name type="common">Asian catfish</name>
    <name type="synonym">Macropteronotus magur</name>
    <dbReference type="NCBI Taxonomy" id="1594786"/>
    <lineage>
        <taxon>Eukaryota</taxon>
        <taxon>Metazoa</taxon>
        <taxon>Chordata</taxon>
        <taxon>Craniata</taxon>
        <taxon>Vertebrata</taxon>
        <taxon>Euteleostomi</taxon>
        <taxon>Actinopterygii</taxon>
        <taxon>Neopterygii</taxon>
        <taxon>Teleostei</taxon>
        <taxon>Ostariophysi</taxon>
        <taxon>Siluriformes</taxon>
        <taxon>Clariidae</taxon>
        <taxon>Clarias</taxon>
    </lineage>
</organism>
<evidence type="ECO:0000313" key="2">
    <source>
        <dbReference type="EMBL" id="KAF5889505.1"/>
    </source>
</evidence>
<evidence type="ECO:0000313" key="3">
    <source>
        <dbReference type="Proteomes" id="UP000727407"/>
    </source>
</evidence>
<feature type="non-terminal residue" evidence="2">
    <location>
        <position position="98"/>
    </location>
</feature>
<comment type="caution">
    <text evidence="2">The sequence shown here is derived from an EMBL/GenBank/DDBJ whole genome shotgun (WGS) entry which is preliminary data.</text>
</comment>
<proteinExistence type="predicted"/>
<feature type="non-terminal residue" evidence="2">
    <location>
        <position position="1"/>
    </location>
</feature>